<dbReference type="PANTHER" id="PTHR42945:SF1">
    <property type="entry name" value="HISTIDINE BIOSYNTHESIS BIFUNCTIONAL PROTEIN HIS7"/>
    <property type="match status" value="1"/>
</dbReference>
<evidence type="ECO:0000256" key="5">
    <source>
        <dbReference type="ARBA" id="ARBA00013336"/>
    </source>
</evidence>
<keyword evidence="9 11" id="KW-0067">ATP-binding</keyword>
<dbReference type="HAMAP" id="MF_01020">
    <property type="entry name" value="HisE"/>
    <property type="match status" value="1"/>
</dbReference>
<dbReference type="CDD" id="cd11534">
    <property type="entry name" value="NTP-PPase_HisIE_like"/>
    <property type="match status" value="1"/>
</dbReference>
<dbReference type="GO" id="GO:0004636">
    <property type="term" value="F:phosphoribosyl-ATP diphosphatase activity"/>
    <property type="evidence" value="ECO:0007669"/>
    <property type="project" value="UniProtKB-UniRule"/>
</dbReference>
<keyword evidence="10 11" id="KW-0368">Histidine biosynthesis</keyword>
<sequence>MPPMLEQLENLIRERQEAGDPDASYVARLLHNGREKVAQKVGEEAVETVIAAMQDDQQAIIAESADLLFHLLILLVETGVSLADIEQELARREGVSGLTEKASRKD</sequence>
<keyword evidence="13" id="KW-1185">Reference proteome</keyword>
<dbReference type="RefSeq" id="WP_317080690.1">
    <property type="nucleotide sequence ID" value="NZ_CP136594.1"/>
</dbReference>
<comment type="subcellular location">
    <subcellularLocation>
        <location evidence="11">Cytoplasm</location>
    </subcellularLocation>
</comment>
<comment type="similarity">
    <text evidence="3 11">Belongs to the PRA-PH family.</text>
</comment>
<dbReference type="KEGG" id="acoa:RB602_11340"/>
<dbReference type="FunFam" id="1.10.287.1080:FF:000002">
    <property type="entry name" value="Histidine biosynthesis bifunctional protein HisIE"/>
    <property type="match status" value="1"/>
</dbReference>
<keyword evidence="6 11" id="KW-0028">Amino-acid biosynthesis</keyword>
<dbReference type="GO" id="GO:0005737">
    <property type="term" value="C:cytoplasm"/>
    <property type="evidence" value="ECO:0007669"/>
    <property type="project" value="UniProtKB-SubCell"/>
</dbReference>
<organism evidence="12 13">
    <name type="scientific">Alterisphingorhabdus coralli</name>
    <dbReference type="NCBI Taxonomy" id="3071408"/>
    <lineage>
        <taxon>Bacteria</taxon>
        <taxon>Pseudomonadati</taxon>
        <taxon>Pseudomonadota</taxon>
        <taxon>Alphaproteobacteria</taxon>
        <taxon>Sphingomonadales</taxon>
        <taxon>Sphingomonadaceae</taxon>
        <taxon>Alterisphingorhabdus (ex Yan et al. 2024)</taxon>
    </lineage>
</organism>
<comment type="catalytic activity">
    <reaction evidence="1 11">
        <text>1-(5-phospho-beta-D-ribosyl)-ATP + H2O = 1-(5-phospho-beta-D-ribosyl)-5'-AMP + diphosphate + H(+)</text>
        <dbReference type="Rhea" id="RHEA:22828"/>
        <dbReference type="ChEBI" id="CHEBI:15377"/>
        <dbReference type="ChEBI" id="CHEBI:15378"/>
        <dbReference type="ChEBI" id="CHEBI:33019"/>
        <dbReference type="ChEBI" id="CHEBI:59457"/>
        <dbReference type="ChEBI" id="CHEBI:73183"/>
        <dbReference type="EC" id="3.6.1.31"/>
    </reaction>
</comment>
<name>A0AA97F715_9SPHN</name>
<dbReference type="Gene3D" id="1.10.287.1080">
    <property type="entry name" value="MazG-like"/>
    <property type="match status" value="1"/>
</dbReference>
<dbReference type="SUPFAM" id="SSF101386">
    <property type="entry name" value="all-alpha NTP pyrophosphatases"/>
    <property type="match status" value="1"/>
</dbReference>
<evidence type="ECO:0000313" key="13">
    <source>
        <dbReference type="Proteomes" id="UP001302429"/>
    </source>
</evidence>
<evidence type="ECO:0000256" key="1">
    <source>
        <dbReference type="ARBA" id="ARBA00001460"/>
    </source>
</evidence>
<evidence type="ECO:0000256" key="6">
    <source>
        <dbReference type="ARBA" id="ARBA00022605"/>
    </source>
</evidence>
<evidence type="ECO:0000256" key="11">
    <source>
        <dbReference type="HAMAP-Rule" id="MF_01020"/>
    </source>
</evidence>
<dbReference type="NCBIfam" id="TIGR03188">
    <property type="entry name" value="histidine_hisI"/>
    <property type="match status" value="1"/>
</dbReference>
<evidence type="ECO:0000256" key="8">
    <source>
        <dbReference type="ARBA" id="ARBA00022801"/>
    </source>
</evidence>
<evidence type="ECO:0000256" key="3">
    <source>
        <dbReference type="ARBA" id="ARBA00009392"/>
    </source>
</evidence>
<dbReference type="AlphaFoldDB" id="A0AA97F715"/>
<evidence type="ECO:0000256" key="7">
    <source>
        <dbReference type="ARBA" id="ARBA00022741"/>
    </source>
</evidence>
<accession>A0AA97F715</accession>
<reference evidence="12 13" key="1">
    <citation type="submission" date="2023-10" db="EMBL/GenBank/DDBJ databases">
        <title>Complete genome sequence of a Sphingomonadaceae bacterium.</title>
        <authorList>
            <person name="Yan C."/>
        </authorList>
    </citation>
    <scope>NUCLEOTIDE SEQUENCE [LARGE SCALE GENOMIC DNA]</scope>
    <source>
        <strain evidence="12 13">SCSIO 66989</strain>
    </source>
</reference>
<evidence type="ECO:0000256" key="10">
    <source>
        <dbReference type="ARBA" id="ARBA00023102"/>
    </source>
</evidence>
<dbReference type="InterPro" id="IPR021130">
    <property type="entry name" value="PRib-ATP_PPHydrolase-like"/>
</dbReference>
<evidence type="ECO:0000256" key="9">
    <source>
        <dbReference type="ARBA" id="ARBA00022840"/>
    </source>
</evidence>
<evidence type="ECO:0000256" key="4">
    <source>
        <dbReference type="ARBA" id="ARBA00012414"/>
    </source>
</evidence>
<dbReference type="PANTHER" id="PTHR42945">
    <property type="entry name" value="HISTIDINE BIOSYNTHESIS BIFUNCTIONAL PROTEIN"/>
    <property type="match status" value="1"/>
</dbReference>
<dbReference type="EMBL" id="CP136594">
    <property type="protein sequence ID" value="WOE74437.1"/>
    <property type="molecule type" value="Genomic_DNA"/>
</dbReference>
<dbReference type="EC" id="3.6.1.31" evidence="4 11"/>
<dbReference type="GO" id="GO:0005524">
    <property type="term" value="F:ATP binding"/>
    <property type="evidence" value="ECO:0007669"/>
    <property type="project" value="UniProtKB-KW"/>
</dbReference>
<dbReference type="NCBIfam" id="NF001613">
    <property type="entry name" value="PRK00400.1-5"/>
    <property type="match status" value="1"/>
</dbReference>
<protein>
    <recommendedName>
        <fullName evidence="5 11">Phosphoribosyl-ATP pyrophosphatase</fullName>
        <shortName evidence="11">PRA-PH</shortName>
        <ecNumber evidence="4 11">3.6.1.31</ecNumber>
    </recommendedName>
</protein>
<comment type="pathway">
    <text evidence="2 11">Amino-acid biosynthesis; L-histidine biosynthesis; L-histidine from 5-phospho-alpha-D-ribose 1-diphosphate: step 2/9.</text>
</comment>
<dbReference type="Pfam" id="PF01503">
    <property type="entry name" value="PRA-PH"/>
    <property type="match status" value="1"/>
</dbReference>
<gene>
    <name evidence="11" type="primary">hisE</name>
    <name evidence="12" type="ORF">RB602_11340</name>
</gene>
<dbReference type="InterPro" id="IPR008179">
    <property type="entry name" value="HisE"/>
</dbReference>
<dbReference type="GO" id="GO:0000105">
    <property type="term" value="P:L-histidine biosynthetic process"/>
    <property type="evidence" value="ECO:0007669"/>
    <property type="project" value="UniProtKB-UniRule"/>
</dbReference>
<proteinExistence type="inferred from homology"/>
<keyword evidence="8 11" id="KW-0378">Hydrolase</keyword>
<keyword evidence="7 11" id="KW-0547">Nucleotide-binding</keyword>
<dbReference type="NCBIfam" id="NF001611">
    <property type="entry name" value="PRK00400.1-3"/>
    <property type="match status" value="1"/>
</dbReference>
<evidence type="ECO:0000313" key="12">
    <source>
        <dbReference type="EMBL" id="WOE74437.1"/>
    </source>
</evidence>
<dbReference type="Proteomes" id="UP001302429">
    <property type="component" value="Chromosome"/>
</dbReference>
<evidence type="ECO:0000256" key="2">
    <source>
        <dbReference type="ARBA" id="ARBA00005204"/>
    </source>
</evidence>
<keyword evidence="11" id="KW-0963">Cytoplasm</keyword>